<dbReference type="Proteomes" id="UP000235598">
    <property type="component" value="Unassembled WGS sequence"/>
</dbReference>
<dbReference type="AlphaFoldDB" id="A0A2N6VM01"/>
<dbReference type="OrthoDB" id="9886263at2"/>
<gene>
    <name evidence="2" type="ORF">CJ199_08650</name>
</gene>
<dbReference type="RefSeq" id="WP_102239087.1">
    <property type="nucleotide sequence ID" value="NZ_PNHK01000003.1"/>
</dbReference>
<protein>
    <submittedName>
        <fullName evidence="2">Uncharacterized protein</fullName>
    </submittedName>
</protein>
<name>A0A2N6VM01_9MICO</name>
<keyword evidence="1" id="KW-0472">Membrane</keyword>
<reference evidence="2 3" key="1">
    <citation type="submission" date="2017-09" db="EMBL/GenBank/DDBJ databases">
        <title>Bacterial strain isolated from the female urinary microbiota.</title>
        <authorList>
            <person name="Thomas-White K."/>
            <person name="Kumar N."/>
            <person name="Forster S."/>
            <person name="Putonti C."/>
            <person name="Lawley T."/>
            <person name="Wolfe A.J."/>
        </authorList>
    </citation>
    <scope>NUCLEOTIDE SEQUENCE [LARGE SCALE GENOMIC DNA]</scope>
    <source>
        <strain evidence="2 3">UMB1301</strain>
    </source>
</reference>
<evidence type="ECO:0000256" key="1">
    <source>
        <dbReference type="SAM" id="Phobius"/>
    </source>
</evidence>
<evidence type="ECO:0000313" key="3">
    <source>
        <dbReference type="Proteomes" id="UP000235598"/>
    </source>
</evidence>
<feature type="transmembrane region" description="Helical" evidence="1">
    <location>
        <begin position="21"/>
        <end position="42"/>
    </location>
</feature>
<keyword evidence="1" id="KW-0812">Transmembrane</keyword>
<feature type="transmembrane region" description="Helical" evidence="1">
    <location>
        <begin position="54"/>
        <end position="75"/>
    </location>
</feature>
<sequence>MTGDRQDRVPQQPSTMTGADFLLAVLALVFSIAGALAVAAVVLMGVREHTPPTFLMAIAYVASPLGILLLGVLWVRMVMKRRKA</sequence>
<keyword evidence="1" id="KW-1133">Transmembrane helix</keyword>
<proteinExistence type="predicted"/>
<evidence type="ECO:0000313" key="2">
    <source>
        <dbReference type="EMBL" id="PMD05146.1"/>
    </source>
</evidence>
<accession>A0A2N6VM01</accession>
<comment type="caution">
    <text evidence="2">The sequence shown here is derived from an EMBL/GenBank/DDBJ whole genome shotgun (WGS) entry which is preliminary data.</text>
</comment>
<dbReference type="EMBL" id="PNHK01000003">
    <property type="protein sequence ID" value="PMD05146.1"/>
    <property type="molecule type" value="Genomic_DNA"/>
</dbReference>
<organism evidence="2 3">
    <name type="scientific">Brevibacterium paucivorans</name>
    <dbReference type="NCBI Taxonomy" id="170994"/>
    <lineage>
        <taxon>Bacteria</taxon>
        <taxon>Bacillati</taxon>
        <taxon>Actinomycetota</taxon>
        <taxon>Actinomycetes</taxon>
        <taxon>Micrococcales</taxon>
        <taxon>Brevibacteriaceae</taxon>
        <taxon>Brevibacterium</taxon>
    </lineage>
</organism>